<reference evidence="3" key="1">
    <citation type="journal article" date="2019" name="Int. J. Syst. Evol. Microbiol.">
        <title>The Global Catalogue of Microorganisms (GCM) 10K type strain sequencing project: providing services to taxonomists for standard genome sequencing and annotation.</title>
        <authorList>
            <consortium name="The Broad Institute Genomics Platform"/>
            <consortium name="The Broad Institute Genome Sequencing Center for Infectious Disease"/>
            <person name="Wu L."/>
            <person name="Ma J."/>
        </authorList>
    </citation>
    <scope>NUCLEOTIDE SEQUENCE [LARGE SCALE GENOMIC DNA]</scope>
    <source>
        <strain evidence="3">JCM 12125</strain>
    </source>
</reference>
<dbReference type="InterPro" id="IPR000873">
    <property type="entry name" value="AMP-dep_synth/lig_dom"/>
</dbReference>
<evidence type="ECO:0000259" key="1">
    <source>
        <dbReference type="Pfam" id="PF00501"/>
    </source>
</evidence>
<dbReference type="InterPro" id="IPR020845">
    <property type="entry name" value="AMP-binding_CS"/>
</dbReference>
<name>A0ABW0FM39_9CAUL</name>
<dbReference type="SUPFAM" id="SSF56801">
    <property type="entry name" value="Acetyl-CoA synthetase-like"/>
    <property type="match status" value="1"/>
</dbReference>
<comment type="caution">
    <text evidence="2">The sequence shown here is derived from an EMBL/GenBank/DDBJ whole genome shotgun (WGS) entry which is preliminary data.</text>
</comment>
<dbReference type="PANTHER" id="PTHR24096">
    <property type="entry name" value="LONG-CHAIN-FATTY-ACID--COA LIGASE"/>
    <property type="match status" value="1"/>
</dbReference>
<keyword evidence="3" id="KW-1185">Reference proteome</keyword>
<evidence type="ECO:0000313" key="3">
    <source>
        <dbReference type="Proteomes" id="UP001596152"/>
    </source>
</evidence>
<organism evidence="2 3">
    <name type="scientific">Brevundimonas staleyi</name>
    <dbReference type="NCBI Taxonomy" id="74326"/>
    <lineage>
        <taxon>Bacteria</taxon>
        <taxon>Pseudomonadati</taxon>
        <taxon>Pseudomonadota</taxon>
        <taxon>Alphaproteobacteria</taxon>
        <taxon>Caulobacterales</taxon>
        <taxon>Caulobacteraceae</taxon>
        <taxon>Brevundimonas</taxon>
    </lineage>
</organism>
<dbReference type="EMBL" id="JBHSLF010000002">
    <property type="protein sequence ID" value="MFC5342641.1"/>
    <property type="molecule type" value="Genomic_DNA"/>
</dbReference>
<dbReference type="Pfam" id="PF23562">
    <property type="entry name" value="AMP-binding_C_3"/>
    <property type="match status" value="1"/>
</dbReference>
<proteinExistence type="predicted"/>
<dbReference type="PROSITE" id="PS00455">
    <property type="entry name" value="AMP_BINDING"/>
    <property type="match status" value="1"/>
</dbReference>
<dbReference type="InterPro" id="IPR042099">
    <property type="entry name" value="ANL_N_sf"/>
</dbReference>
<dbReference type="Pfam" id="PF00501">
    <property type="entry name" value="AMP-binding"/>
    <property type="match status" value="1"/>
</dbReference>
<sequence>MTDTLSAIDLSAAPCRPVRFGEVGVEIERRPDGVLIVSGKASLKPYDPNLAAAFWRHADQTPDKLWLARREGAERDWTRLTYGEGRARVASVAAWLMDRGVTADRPILVLSENSLNHAVLIFAGMVAGVPVTSVSTNYSLISSDFERLRHVVDLVKPGLIFAEQGAPFADAVTAVAPDDAVIITAAPGVAGAVDWSELAGFPAPDLSAHVAALDPTRPARYLLTSGSTGRPKAVIHTMAMATGNTHSGFQAMGDAFAWDRQALDWLPWSHIAGSSLMTNITCLGGALYIDDGRPMPGRFDETIRNLKEIPLRYYGTMPNGYAMLADALEADDDFARRFFTELRAMLFGGAGLPQALHDRLQRIAVRATGQRFVFVSGYGSTETGSAISYTWWEDTRVGIGLPVSGASFKLVPCDGVYEVRVKAPSATAGYFADPAQTAAAFDEEGYLRMEDLADFHDRDRPEGGMFFAGRRAEQFKLLNGTFVTAGRLRDSLLGRLAGVVREVVICGDGEAEVAVLAWADVEGVRRLTGGAVADHPAVTAAVTEALAAHNRDNPGQSSRIARLMFLTDPPDPEAHEVSDKGSINRRMVLKRRADEVARLFAGEGIGPAL</sequence>
<feature type="domain" description="AMP-dependent synthetase/ligase" evidence="1">
    <location>
        <begin position="54"/>
        <end position="422"/>
    </location>
</feature>
<dbReference type="Proteomes" id="UP001596152">
    <property type="component" value="Unassembled WGS sequence"/>
</dbReference>
<gene>
    <name evidence="2" type="ORF">ACFPIE_01870</name>
</gene>
<protein>
    <submittedName>
        <fullName evidence="2">AMP-binding protein</fullName>
    </submittedName>
</protein>
<dbReference type="PANTHER" id="PTHR24096:SF420">
    <property type="entry name" value="LONG-CHAIN-FATTY-ACID--COA LIGASE-RELATED"/>
    <property type="match status" value="1"/>
</dbReference>
<dbReference type="Gene3D" id="3.40.50.12780">
    <property type="entry name" value="N-terminal domain of ligase-like"/>
    <property type="match status" value="1"/>
</dbReference>
<evidence type="ECO:0000313" key="2">
    <source>
        <dbReference type="EMBL" id="MFC5342641.1"/>
    </source>
</evidence>
<dbReference type="RefSeq" id="WP_374038564.1">
    <property type="nucleotide sequence ID" value="NZ_CP169082.1"/>
</dbReference>
<accession>A0ABW0FM39</accession>